<evidence type="ECO:0000259" key="7">
    <source>
        <dbReference type="Pfam" id="PF01467"/>
    </source>
</evidence>
<organism evidence="8 9">
    <name type="scientific">Methanocaldococcus infernus (strain DSM 11812 / JCM 15783 / ME)</name>
    <dbReference type="NCBI Taxonomy" id="573063"/>
    <lineage>
        <taxon>Archaea</taxon>
        <taxon>Methanobacteriati</taxon>
        <taxon>Methanobacteriota</taxon>
        <taxon>Methanomada group</taxon>
        <taxon>Methanococci</taxon>
        <taxon>Methanococcales</taxon>
        <taxon>Methanocaldococcaceae</taxon>
        <taxon>Methanocaldococcus</taxon>
    </lineage>
</organism>
<keyword evidence="9" id="KW-1185">Reference proteome</keyword>
<dbReference type="UniPathway" id="UPA00253">
    <property type="reaction ID" value="UER00600"/>
</dbReference>
<dbReference type="GO" id="GO:0005737">
    <property type="term" value="C:cytoplasm"/>
    <property type="evidence" value="ECO:0007669"/>
    <property type="project" value="UniProtKB-SubCell"/>
</dbReference>
<dbReference type="RefSeq" id="WP_013099845.1">
    <property type="nucleotide sequence ID" value="NC_014122.1"/>
</dbReference>
<proteinExistence type="inferred from homology"/>
<evidence type="ECO:0000256" key="3">
    <source>
        <dbReference type="ARBA" id="ARBA00022679"/>
    </source>
</evidence>
<comment type="catalytic activity">
    <reaction evidence="5">
        <text>beta-nicotinamide D-ribonucleotide + ATP + H(+) = diphosphate + NAD(+)</text>
        <dbReference type="Rhea" id="RHEA:21360"/>
        <dbReference type="ChEBI" id="CHEBI:14649"/>
        <dbReference type="ChEBI" id="CHEBI:15378"/>
        <dbReference type="ChEBI" id="CHEBI:30616"/>
        <dbReference type="ChEBI" id="CHEBI:33019"/>
        <dbReference type="ChEBI" id="CHEBI:57540"/>
        <dbReference type="EC" id="2.7.7.1"/>
    </reaction>
</comment>
<evidence type="ECO:0000256" key="5">
    <source>
        <dbReference type="HAMAP-Rule" id="MF_00243"/>
    </source>
</evidence>
<keyword evidence="2 5" id="KW-0963">Cytoplasm</keyword>
<dbReference type="AlphaFoldDB" id="D5VR96"/>
<evidence type="ECO:0000313" key="8">
    <source>
        <dbReference type="EMBL" id="ADG13099.1"/>
    </source>
</evidence>
<evidence type="ECO:0000256" key="4">
    <source>
        <dbReference type="ARBA" id="ARBA00022695"/>
    </source>
</evidence>
<dbReference type="Gene3D" id="3.40.50.620">
    <property type="entry name" value="HUPs"/>
    <property type="match status" value="1"/>
</dbReference>
<comment type="subcellular location">
    <subcellularLocation>
        <location evidence="5">Cytoplasm</location>
    </subcellularLocation>
</comment>
<dbReference type="NCBIfam" id="TIGR01527">
    <property type="entry name" value="arch_NMN_Atrans"/>
    <property type="match status" value="1"/>
</dbReference>
<reference evidence="8" key="1">
    <citation type="submission" date="2010-04" db="EMBL/GenBank/DDBJ databases">
        <title>Complete sequence of Methanocaldococcus infernus ME.</title>
        <authorList>
            <consortium name="US DOE Joint Genome Institute"/>
            <person name="Lucas S."/>
            <person name="Copeland A."/>
            <person name="Lapidus A."/>
            <person name="Cheng J.-F."/>
            <person name="Bruce D."/>
            <person name="Goodwin L."/>
            <person name="Pitluck S."/>
            <person name="Munk A.C."/>
            <person name="Detter J.C."/>
            <person name="Han C."/>
            <person name="Tapia R."/>
            <person name="Land M."/>
            <person name="Hauser L."/>
            <person name="Kyrpides N."/>
            <person name="Mikhailova N."/>
            <person name="Sieprawska-Lupa M."/>
            <person name="Whitman W.B."/>
            <person name="Woyke T."/>
        </authorList>
    </citation>
    <scope>NUCLEOTIDE SEQUENCE [LARGE SCALE GENOMIC DNA]</scope>
    <source>
        <strain evidence="8">ME</strain>
    </source>
</reference>
<dbReference type="GeneID" id="9131433"/>
<dbReference type="eggNOG" id="arCOG00972">
    <property type="taxonomic scope" value="Archaea"/>
</dbReference>
<dbReference type="SUPFAM" id="SSF52374">
    <property type="entry name" value="Nucleotidylyl transferase"/>
    <property type="match status" value="1"/>
</dbReference>
<dbReference type="GO" id="GO:0000309">
    <property type="term" value="F:nicotinamide-nucleotide adenylyltransferase activity"/>
    <property type="evidence" value="ECO:0007669"/>
    <property type="project" value="UniProtKB-UniRule"/>
</dbReference>
<dbReference type="NCBIfam" id="TIGR00125">
    <property type="entry name" value="cyt_tran_rel"/>
    <property type="match status" value="1"/>
</dbReference>
<dbReference type="InterPro" id="IPR014729">
    <property type="entry name" value="Rossmann-like_a/b/a_fold"/>
</dbReference>
<feature type="domain" description="Cytidyltransferase-like" evidence="7">
    <location>
        <begin position="4"/>
        <end position="132"/>
    </location>
</feature>
<keyword evidence="5" id="KW-0520">NAD</keyword>
<accession>D5VR96</accession>
<dbReference type="HOGENOM" id="CLU_108783_0_0_2"/>
<dbReference type="EC" id="2.7.7.1" evidence="5 6"/>
<dbReference type="GO" id="GO:0009435">
    <property type="term" value="P:NAD+ biosynthetic process"/>
    <property type="evidence" value="ECO:0007669"/>
    <property type="project" value="UniProtKB-UniRule"/>
</dbReference>
<dbReference type="STRING" id="573063.Metin_0429"/>
<dbReference type="PANTHER" id="PTHR21342:SF0">
    <property type="entry name" value="BIFUNCTIONAL NMN ADENYLYLTRANSFERASE_NUDIX HYDROLASE"/>
    <property type="match status" value="1"/>
</dbReference>
<gene>
    <name evidence="8" type="ordered locus">Metin_0429</name>
</gene>
<dbReference type="InterPro" id="IPR004821">
    <property type="entry name" value="Cyt_trans-like"/>
</dbReference>
<comment type="pathway">
    <text evidence="5">Cofactor biosynthesis; NAD(+) biosynthesis; NAD(+) from nicotinamide D-ribonucleotide: step 1/1.</text>
</comment>
<name>D5VR96_METIM</name>
<evidence type="ECO:0000256" key="6">
    <source>
        <dbReference type="NCBIfam" id="TIGR01527"/>
    </source>
</evidence>
<dbReference type="GO" id="GO:0005524">
    <property type="term" value="F:ATP binding"/>
    <property type="evidence" value="ECO:0007669"/>
    <property type="project" value="UniProtKB-KW"/>
</dbReference>
<protein>
    <recommendedName>
        <fullName evidence="5 6">Nicotinamide-nucleotide adenylyltransferase</fullName>
        <ecNumber evidence="5 6">2.7.7.1</ecNumber>
    </recommendedName>
    <alternativeName>
        <fullName evidence="5">NAD(+) diphosphorylase</fullName>
    </alternativeName>
    <alternativeName>
        <fullName evidence="5">NAD(+) pyrophosphorylase</fullName>
    </alternativeName>
    <alternativeName>
        <fullName evidence="5">NMN adenylyltransferase</fullName>
    </alternativeName>
</protein>
<evidence type="ECO:0000313" key="9">
    <source>
        <dbReference type="Proteomes" id="UP000002061"/>
    </source>
</evidence>
<dbReference type="HAMAP" id="MF_00243">
    <property type="entry name" value="NMN_adenylyltr"/>
    <property type="match status" value="1"/>
</dbReference>
<sequence length="169" mass="19665">MRGLLVGRFQPFHNGHLNVVLSIMKEVDELIIVVGSAEKSHSLDNPFTAGERILMISKTLRKYNFPFYVIPIKDIEFNSLWVSYVESLTPKFDVVYSGNPLVRVLFKERNYKVKRPQMFNRKELSGEEIRRRMLSGEPWENLVPKEVAEVIEEIDGVNRLRSLLESDKL</sequence>
<keyword evidence="4 5" id="KW-0548">Nucleotidyltransferase</keyword>
<dbReference type="InterPro" id="IPR006418">
    <property type="entry name" value="NMN_Atrans_arc"/>
</dbReference>
<dbReference type="NCBIfam" id="NF002243">
    <property type="entry name" value="PRK01153.1"/>
    <property type="match status" value="1"/>
</dbReference>
<keyword evidence="3 5" id="KW-0808">Transferase</keyword>
<evidence type="ECO:0000256" key="2">
    <source>
        <dbReference type="ARBA" id="ARBA00022490"/>
    </source>
</evidence>
<dbReference type="OrthoDB" id="264480at2157"/>
<dbReference type="Proteomes" id="UP000002061">
    <property type="component" value="Chromosome"/>
</dbReference>
<evidence type="ECO:0000256" key="1">
    <source>
        <dbReference type="ARBA" id="ARBA00010124"/>
    </source>
</evidence>
<dbReference type="CDD" id="cd02166">
    <property type="entry name" value="NMNAT_Archaea"/>
    <property type="match status" value="1"/>
</dbReference>
<dbReference type="Pfam" id="PF01467">
    <property type="entry name" value="CTP_transf_like"/>
    <property type="match status" value="1"/>
</dbReference>
<dbReference type="EMBL" id="CP002009">
    <property type="protein sequence ID" value="ADG13099.1"/>
    <property type="molecule type" value="Genomic_DNA"/>
</dbReference>
<dbReference type="PANTHER" id="PTHR21342">
    <property type="entry name" value="PHOSPHOPANTETHEINE ADENYLYLTRANSFERASE"/>
    <property type="match status" value="1"/>
</dbReference>
<comment type="similarity">
    <text evidence="1 5">Belongs to the archaeal NMN adenylyltransferase family.</text>
</comment>
<keyword evidence="5" id="KW-0067">ATP-binding</keyword>
<keyword evidence="5" id="KW-0547">Nucleotide-binding</keyword>
<keyword evidence="5" id="KW-0662">Pyridine nucleotide biosynthesis</keyword>
<dbReference type="KEGG" id="mif:Metin_0429"/>